<evidence type="ECO:0000313" key="5">
    <source>
        <dbReference type="EMBL" id="WVY90716.1"/>
    </source>
</evidence>
<dbReference type="PANTHER" id="PTHR44083">
    <property type="entry name" value="TOPLESS-RELATED PROTEIN 1-RELATED"/>
    <property type="match status" value="1"/>
</dbReference>
<dbReference type="Pfam" id="PF23383">
    <property type="entry name" value="Beta-prop_IFT140_1st"/>
    <property type="match status" value="1"/>
</dbReference>
<evidence type="ECO:0000313" key="6">
    <source>
        <dbReference type="Proteomes" id="UP001374535"/>
    </source>
</evidence>
<gene>
    <name evidence="5" type="ORF">V8G54_036230</name>
</gene>
<dbReference type="PROSITE" id="PS50897">
    <property type="entry name" value="CTLH"/>
    <property type="match status" value="1"/>
</dbReference>
<dbReference type="InterPro" id="IPR015943">
    <property type="entry name" value="WD40/YVTN_repeat-like_dom_sf"/>
</dbReference>
<dbReference type="Gene3D" id="2.130.10.10">
    <property type="entry name" value="YVTN repeat-like/Quinoprotein amine dehydrogenase"/>
    <property type="match status" value="1"/>
</dbReference>
<proteinExistence type="predicted"/>
<dbReference type="Pfam" id="PF21889">
    <property type="entry name" value="TPR1-like_2nd"/>
    <property type="match status" value="1"/>
</dbReference>
<keyword evidence="2" id="KW-0677">Repeat</keyword>
<keyword evidence="1 3" id="KW-0853">WD repeat</keyword>
<dbReference type="InterPro" id="IPR006594">
    <property type="entry name" value="LisH"/>
</dbReference>
<feature type="repeat" description="WD" evidence="3">
    <location>
        <begin position="448"/>
        <end position="489"/>
    </location>
</feature>
<dbReference type="InterPro" id="IPR027728">
    <property type="entry name" value="Topless_fam"/>
</dbReference>
<dbReference type="InterPro" id="IPR036322">
    <property type="entry name" value="WD40_repeat_dom_sf"/>
</dbReference>
<accession>A0AAQ3RE73</accession>
<evidence type="ECO:0000256" key="2">
    <source>
        <dbReference type="ARBA" id="ARBA00022737"/>
    </source>
</evidence>
<dbReference type="Proteomes" id="UP001374535">
    <property type="component" value="Chromosome 11"/>
</dbReference>
<dbReference type="EMBL" id="CP144690">
    <property type="protein sequence ID" value="WVY90716.1"/>
    <property type="molecule type" value="Genomic_DNA"/>
</dbReference>
<dbReference type="InterPro" id="IPR056154">
    <property type="entry name" value="Beta-prop_IFT140_1st"/>
</dbReference>
<dbReference type="PROSITE" id="PS50082">
    <property type="entry name" value="WD_REPEATS_2"/>
    <property type="match status" value="1"/>
</dbReference>
<dbReference type="PROSITE" id="PS50294">
    <property type="entry name" value="WD_REPEATS_REGION"/>
    <property type="match status" value="1"/>
</dbReference>
<feature type="non-terminal residue" evidence="5">
    <location>
        <position position="1"/>
    </location>
</feature>
<dbReference type="PROSITE" id="PS50896">
    <property type="entry name" value="LISH"/>
    <property type="match status" value="1"/>
</dbReference>
<dbReference type="SMART" id="SM00320">
    <property type="entry name" value="WD40"/>
    <property type="match status" value="5"/>
</dbReference>
<evidence type="ECO:0000259" key="4">
    <source>
        <dbReference type="PROSITE" id="PS50897"/>
    </source>
</evidence>
<dbReference type="PANTHER" id="PTHR44083:SF30">
    <property type="entry name" value="TOPLESS-LIKE PROTEIN"/>
    <property type="match status" value="1"/>
</dbReference>
<reference evidence="5 6" key="1">
    <citation type="journal article" date="2023" name="Life. Sci Alliance">
        <title>Evolutionary insights into 3D genome organization and epigenetic landscape of Vigna mungo.</title>
        <authorList>
            <person name="Junaid A."/>
            <person name="Singh B."/>
            <person name="Bhatia S."/>
        </authorList>
    </citation>
    <scope>NUCLEOTIDE SEQUENCE [LARGE SCALE GENOMIC DNA]</scope>
    <source>
        <strain evidence="5">Urdbean</strain>
    </source>
</reference>
<dbReference type="GO" id="GO:0006355">
    <property type="term" value="P:regulation of DNA-templated transcription"/>
    <property type="evidence" value="ECO:0007669"/>
    <property type="project" value="InterPro"/>
</dbReference>
<evidence type="ECO:0000256" key="3">
    <source>
        <dbReference type="PROSITE-ProRule" id="PRU00221"/>
    </source>
</evidence>
<feature type="domain" description="CTLH" evidence="4">
    <location>
        <begin position="132"/>
        <end position="154"/>
    </location>
</feature>
<evidence type="ECO:0000256" key="1">
    <source>
        <dbReference type="ARBA" id="ARBA00022574"/>
    </source>
</evidence>
<name>A0AAQ3RE73_VIGMU</name>
<sequence>TFRSRLRRRAWSKVTILRPDVVPMMFAVAGEAVDGDSRVFLAREVELEERAMQWPVFGSWPVVVLVASHRRRHRVEEAVQLSTSNDLGENVDSYSNMSFDLNRDLAVLVLKYFHDQNFKEAALTLGCESGLFFDMKYFEEMVLKGNWDEAENYLLGNDRYKALDILLKDLKIFAQGNEKLIKDLCHLLVVDNIREIKPTYRDAISARKNLICEIKKIIIQHPLLAGKLKLPDIEIHRLRHLLNQSLLLHLFIFYSTSHHFLIKRNCNGVLGDVKKVSIEESRNNSFQWQYLQLPKHPQVKRQIVKLAYNNSGNSILALASNGIHLVWLWPRTGFNLDGKASVQVCPQLQQPKDGFQAMINELSTVKCANPVSCFALSRQGGYVISTSGGMISLFNMVSYKTLRTIMSPPPMVTCLAFYPEDNNIFGIGFDDSSLSIYNVRDDQVLQKLEGHCKRVTTLAFSSTSNILISADANAQIIVWNTNGWKKLRDKKLQIQENHMIESETQIQLHPDQTKFLVVYFGHVAIYEITELRCVNEWVPEIPQLISQATFSSNGHIVYSILVDGTVTIFDATNFEIHCRISTSSYLPPISSLSIYPISIAAHPQKANQFVVGLTDGSVYVFEPQKPGGDWIKNH</sequence>
<dbReference type="InterPro" id="IPR054080">
    <property type="entry name" value="TPR1-like_2nd"/>
</dbReference>
<keyword evidence="6" id="KW-1185">Reference proteome</keyword>
<dbReference type="SUPFAM" id="SSF50978">
    <property type="entry name" value="WD40 repeat-like"/>
    <property type="match status" value="1"/>
</dbReference>
<dbReference type="AlphaFoldDB" id="A0AAQ3RE73"/>
<protein>
    <recommendedName>
        <fullName evidence="4">CTLH domain-containing protein</fullName>
    </recommendedName>
</protein>
<dbReference type="InterPro" id="IPR001680">
    <property type="entry name" value="WD40_rpt"/>
</dbReference>
<dbReference type="InterPro" id="IPR006595">
    <property type="entry name" value="CTLH_C"/>
</dbReference>
<organism evidence="5 6">
    <name type="scientific">Vigna mungo</name>
    <name type="common">Black gram</name>
    <name type="synonym">Phaseolus mungo</name>
    <dbReference type="NCBI Taxonomy" id="3915"/>
    <lineage>
        <taxon>Eukaryota</taxon>
        <taxon>Viridiplantae</taxon>
        <taxon>Streptophyta</taxon>
        <taxon>Embryophyta</taxon>
        <taxon>Tracheophyta</taxon>
        <taxon>Spermatophyta</taxon>
        <taxon>Magnoliopsida</taxon>
        <taxon>eudicotyledons</taxon>
        <taxon>Gunneridae</taxon>
        <taxon>Pentapetalae</taxon>
        <taxon>rosids</taxon>
        <taxon>fabids</taxon>
        <taxon>Fabales</taxon>
        <taxon>Fabaceae</taxon>
        <taxon>Papilionoideae</taxon>
        <taxon>50 kb inversion clade</taxon>
        <taxon>NPAAA clade</taxon>
        <taxon>indigoferoid/millettioid clade</taxon>
        <taxon>Phaseoleae</taxon>
        <taxon>Vigna</taxon>
    </lineage>
</organism>